<keyword evidence="2" id="KW-1185">Reference proteome</keyword>
<accession>A0A7X9P0B0</accession>
<sequence length="259" mass="30433">MKDIKIIYKVDGKEYNIQKKIPQSYDDCTYNQLVKLVKLRHKFPAVRCKLEAIRYLFELKNVQFAFIPAELLNLLTKQLNWITDEPYLYTQQLKKVRNYIGPEGVLRDVSFLQYVYADSFANEFTRTKNTEELYKLIATLWIEKGKRFDSKDISVRAKKIELTWRQYQVDIAIMFFMSMKNAFVNKLYATVFKGSGNNSTAEPEEDPWFSATRILAKDGSLGTIDDVQQENVHTVLKTLQEIIREDNKMRKAHDNTRSV</sequence>
<comment type="caution">
    <text evidence="1">The sequence shown here is derived from an EMBL/GenBank/DDBJ whole genome shotgun (WGS) entry which is preliminary data.</text>
</comment>
<proteinExistence type="predicted"/>
<organism evidence="1 2">
    <name type="scientific">Flammeovirga aprica JL-4</name>
    <dbReference type="NCBI Taxonomy" id="694437"/>
    <lineage>
        <taxon>Bacteria</taxon>
        <taxon>Pseudomonadati</taxon>
        <taxon>Bacteroidota</taxon>
        <taxon>Cytophagia</taxon>
        <taxon>Cytophagales</taxon>
        <taxon>Flammeovirgaceae</taxon>
        <taxon>Flammeovirga</taxon>
    </lineage>
</organism>
<evidence type="ECO:0000313" key="1">
    <source>
        <dbReference type="EMBL" id="NME67211.1"/>
    </source>
</evidence>
<dbReference type="RefSeq" id="WP_169655395.1">
    <property type="nucleotide sequence ID" value="NZ_JABANE010000008.1"/>
</dbReference>
<protein>
    <submittedName>
        <fullName evidence="1">Uncharacterized protein</fullName>
    </submittedName>
</protein>
<dbReference type="EMBL" id="JABANE010000008">
    <property type="protein sequence ID" value="NME67211.1"/>
    <property type="molecule type" value="Genomic_DNA"/>
</dbReference>
<dbReference type="Proteomes" id="UP000576082">
    <property type="component" value="Unassembled WGS sequence"/>
</dbReference>
<name>A0A7X9P0B0_9BACT</name>
<reference evidence="1 2" key="1">
    <citation type="submission" date="2020-04" db="EMBL/GenBank/DDBJ databases">
        <title>Flammeovirga sp. SR4, a novel species isolated from seawater.</title>
        <authorList>
            <person name="Wang X."/>
        </authorList>
    </citation>
    <scope>NUCLEOTIDE SEQUENCE [LARGE SCALE GENOMIC DNA]</scope>
    <source>
        <strain evidence="1 2">ATCC 23126</strain>
    </source>
</reference>
<dbReference type="AlphaFoldDB" id="A0A7X9P0B0"/>
<evidence type="ECO:0000313" key="2">
    <source>
        <dbReference type="Proteomes" id="UP000576082"/>
    </source>
</evidence>
<gene>
    <name evidence="1" type="ORF">HHU12_04450</name>
</gene>